<feature type="transmembrane region" description="Helical" evidence="10">
    <location>
        <begin position="12"/>
        <end position="32"/>
    </location>
</feature>
<proteinExistence type="inferred from homology"/>
<keyword evidence="7" id="KW-0653">Protein transport</keyword>
<dbReference type="KEGG" id="fya:KMW28_00320"/>
<keyword evidence="13" id="KW-1185">Reference proteome</keyword>
<evidence type="ECO:0000256" key="5">
    <source>
        <dbReference type="ARBA" id="ARBA00022519"/>
    </source>
</evidence>
<dbReference type="Gene3D" id="3.30.1150.10">
    <property type="match status" value="1"/>
</dbReference>
<dbReference type="PANTHER" id="PTHR33446:SF2">
    <property type="entry name" value="PROTEIN TONB"/>
    <property type="match status" value="1"/>
</dbReference>
<dbReference type="RefSeq" id="WP_169665797.1">
    <property type="nucleotide sequence ID" value="NZ_CP076132.1"/>
</dbReference>
<dbReference type="GO" id="GO:0031992">
    <property type="term" value="F:energy transducer activity"/>
    <property type="evidence" value="ECO:0007669"/>
    <property type="project" value="InterPro"/>
</dbReference>
<gene>
    <name evidence="12" type="ORF">KMW28_00320</name>
</gene>
<evidence type="ECO:0000313" key="13">
    <source>
        <dbReference type="Proteomes" id="UP000678679"/>
    </source>
</evidence>
<comment type="subcellular location">
    <subcellularLocation>
        <location evidence="1">Cell inner membrane</location>
        <topology evidence="1">Single-pass membrane protein</topology>
        <orientation evidence="1">Periplasmic side</orientation>
    </subcellularLocation>
</comment>
<dbReference type="GO" id="GO:0015031">
    <property type="term" value="P:protein transport"/>
    <property type="evidence" value="ECO:0007669"/>
    <property type="project" value="UniProtKB-KW"/>
</dbReference>
<keyword evidence="3" id="KW-0813">Transport</keyword>
<feature type="transmembrane region" description="Helical" evidence="10">
    <location>
        <begin position="59"/>
        <end position="79"/>
    </location>
</feature>
<protein>
    <submittedName>
        <fullName evidence="12">TonB family protein</fullName>
    </submittedName>
</protein>
<accession>A0AAX1N3D7</accession>
<evidence type="ECO:0000256" key="3">
    <source>
        <dbReference type="ARBA" id="ARBA00022448"/>
    </source>
</evidence>
<dbReference type="InterPro" id="IPR051045">
    <property type="entry name" value="TonB-dependent_transducer"/>
</dbReference>
<dbReference type="SUPFAM" id="SSF74653">
    <property type="entry name" value="TolA/TonB C-terminal domain"/>
    <property type="match status" value="1"/>
</dbReference>
<evidence type="ECO:0000256" key="6">
    <source>
        <dbReference type="ARBA" id="ARBA00022692"/>
    </source>
</evidence>
<keyword evidence="5" id="KW-0997">Cell inner membrane</keyword>
<evidence type="ECO:0000259" key="11">
    <source>
        <dbReference type="PROSITE" id="PS52015"/>
    </source>
</evidence>
<dbReference type="GO" id="GO:0098797">
    <property type="term" value="C:plasma membrane protein complex"/>
    <property type="evidence" value="ECO:0007669"/>
    <property type="project" value="TreeGrafter"/>
</dbReference>
<comment type="similarity">
    <text evidence="2">Belongs to the TonB family.</text>
</comment>
<evidence type="ECO:0000256" key="1">
    <source>
        <dbReference type="ARBA" id="ARBA00004383"/>
    </source>
</evidence>
<dbReference type="PRINTS" id="PR01374">
    <property type="entry name" value="TONBPROTEIN"/>
</dbReference>
<evidence type="ECO:0000256" key="7">
    <source>
        <dbReference type="ARBA" id="ARBA00022927"/>
    </source>
</evidence>
<keyword evidence="8 10" id="KW-1133">Transmembrane helix</keyword>
<keyword evidence="4" id="KW-1003">Cell membrane</keyword>
<evidence type="ECO:0000256" key="2">
    <source>
        <dbReference type="ARBA" id="ARBA00006555"/>
    </source>
</evidence>
<dbReference type="GO" id="GO:0015891">
    <property type="term" value="P:siderophore transport"/>
    <property type="evidence" value="ECO:0007669"/>
    <property type="project" value="InterPro"/>
</dbReference>
<evidence type="ECO:0000313" key="12">
    <source>
        <dbReference type="EMBL" id="QWG02065.1"/>
    </source>
</evidence>
<feature type="domain" description="TonB C-terminal" evidence="11">
    <location>
        <begin position="182"/>
        <end position="272"/>
    </location>
</feature>
<dbReference type="AlphaFoldDB" id="A0AAX1N3D7"/>
<evidence type="ECO:0000256" key="4">
    <source>
        <dbReference type="ARBA" id="ARBA00022475"/>
    </source>
</evidence>
<organism evidence="12 13">
    <name type="scientific">Flammeovirga yaeyamensis</name>
    <dbReference type="NCBI Taxonomy" id="367791"/>
    <lineage>
        <taxon>Bacteria</taxon>
        <taxon>Pseudomonadati</taxon>
        <taxon>Bacteroidota</taxon>
        <taxon>Cytophagia</taxon>
        <taxon>Cytophagales</taxon>
        <taxon>Flammeovirgaceae</taxon>
        <taxon>Flammeovirga</taxon>
    </lineage>
</organism>
<evidence type="ECO:0000256" key="8">
    <source>
        <dbReference type="ARBA" id="ARBA00022989"/>
    </source>
</evidence>
<sequence>MIEILKTIGLEGVLIAFVVTLIGMIQVFRVVIRRREERPPRIDQDELIKKYDNVNLSKFTNFFRLIGVSMAMITVFAAFETPTSNTVLMNLDDYERMDPSEYDSIVDIDIIKPKVQPKKIFIPEKIEVVDNNEDLPDIDIDIQEFDTDTEIEVIEDDYTDEPDEEVTDYIHDVVQKKAEFRGGVGKFYKFLSKSIKYPKQAMRMGVEGKVYVQFVVGKDGSLTDFKVVKGLGAGLDEEALRVLKMSPKWTPAEQRGRIVRQRMVIPISFKIN</sequence>
<dbReference type="Proteomes" id="UP000678679">
    <property type="component" value="Chromosome 1"/>
</dbReference>
<dbReference type="Pfam" id="PF03544">
    <property type="entry name" value="TonB_C"/>
    <property type="match status" value="1"/>
</dbReference>
<name>A0AAX1N3D7_9BACT</name>
<keyword evidence="6 10" id="KW-0812">Transmembrane</keyword>
<evidence type="ECO:0000256" key="9">
    <source>
        <dbReference type="ARBA" id="ARBA00023136"/>
    </source>
</evidence>
<dbReference type="InterPro" id="IPR037682">
    <property type="entry name" value="TonB_C"/>
</dbReference>
<dbReference type="PROSITE" id="PS52015">
    <property type="entry name" value="TONB_CTD"/>
    <property type="match status" value="1"/>
</dbReference>
<keyword evidence="9 10" id="KW-0472">Membrane</keyword>
<dbReference type="EMBL" id="CP076132">
    <property type="protein sequence ID" value="QWG02065.1"/>
    <property type="molecule type" value="Genomic_DNA"/>
</dbReference>
<dbReference type="InterPro" id="IPR006260">
    <property type="entry name" value="TonB/TolA_C"/>
</dbReference>
<evidence type="ECO:0000256" key="10">
    <source>
        <dbReference type="SAM" id="Phobius"/>
    </source>
</evidence>
<dbReference type="PANTHER" id="PTHR33446">
    <property type="entry name" value="PROTEIN TONB-RELATED"/>
    <property type="match status" value="1"/>
</dbReference>
<dbReference type="NCBIfam" id="TIGR01352">
    <property type="entry name" value="tonB_Cterm"/>
    <property type="match status" value="1"/>
</dbReference>
<dbReference type="InterPro" id="IPR003538">
    <property type="entry name" value="TonB"/>
</dbReference>
<dbReference type="GO" id="GO:0055085">
    <property type="term" value="P:transmembrane transport"/>
    <property type="evidence" value="ECO:0007669"/>
    <property type="project" value="InterPro"/>
</dbReference>
<reference evidence="12 13" key="1">
    <citation type="submission" date="2021-05" db="EMBL/GenBank/DDBJ databases">
        <title>Comparative genomic studies on the polysaccharide-degrading batcterial strains of the Flammeovirga genus.</title>
        <authorList>
            <person name="Zewei F."/>
            <person name="Zheng Z."/>
            <person name="Yu L."/>
            <person name="Ruyue G."/>
            <person name="Yanhong M."/>
            <person name="Yuanyuan C."/>
            <person name="Jingyan G."/>
            <person name="Wenjun H."/>
        </authorList>
    </citation>
    <scope>NUCLEOTIDE SEQUENCE [LARGE SCALE GENOMIC DNA]</scope>
    <source>
        <strain evidence="12 13">NBRC:100898</strain>
    </source>
</reference>
<dbReference type="GO" id="GO:0030288">
    <property type="term" value="C:outer membrane-bounded periplasmic space"/>
    <property type="evidence" value="ECO:0007669"/>
    <property type="project" value="InterPro"/>
</dbReference>